<dbReference type="EMBL" id="BEGY01000014">
    <property type="protein sequence ID" value="GAX75901.1"/>
    <property type="molecule type" value="Genomic_DNA"/>
</dbReference>
<evidence type="ECO:0000259" key="14">
    <source>
        <dbReference type="Pfam" id="PF02879"/>
    </source>
</evidence>
<dbReference type="FunFam" id="3.40.120.10:FF:000035">
    <property type="entry name" value="Pgm3p"/>
    <property type="match status" value="1"/>
</dbReference>
<evidence type="ECO:0000256" key="7">
    <source>
        <dbReference type="ARBA" id="ARBA00022526"/>
    </source>
</evidence>
<keyword evidence="6" id="KW-0963">Cytoplasm</keyword>
<dbReference type="Pfam" id="PF02879">
    <property type="entry name" value="PGM_PMM_II"/>
    <property type="match status" value="1"/>
</dbReference>
<gene>
    <name evidence="16" type="ORF">CEUSTIGMA_g3344.t1</name>
</gene>
<dbReference type="AlphaFoldDB" id="A0A250WYJ4"/>
<dbReference type="GO" id="GO:0004614">
    <property type="term" value="F:phosphoglucomutase activity"/>
    <property type="evidence" value="ECO:0007669"/>
    <property type="project" value="UniProtKB-EC"/>
</dbReference>
<dbReference type="SUPFAM" id="SSF53738">
    <property type="entry name" value="Phosphoglucomutase, first 3 domains"/>
    <property type="match status" value="3"/>
</dbReference>
<evidence type="ECO:0000256" key="11">
    <source>
        <dbReference type="ARBA" id="ARBA00023235"/>
    </source>
</evidence>
<dbReference type="GO" id="GO:0006166">
    <property type="term" value="P:purine ribonucleoside salvage"/>
    <property type="evidence" value="ECO:0007669"/>
    <property type="project" value="TreeGrafter"/>
</dbReference>
<evidence type="ECO:0000313" key="17">
    <source>
        <dbReference type="Proteomes" id="UP000232323"/>
    </source>
</evidence>
<organism evidence="16 17">
    <name type="scientific">Chlamydomonas eustigma</name>
    <dbReference type="NCBI Taxonomy" id="1157962"/>
    <lineage>
        <taxon>Eukaryota</taxon>
        <taxon>Viridiplantae</taxon>
        <taxon>Chlorophyta</taxon>
        <taxon>core chlorophytes</taxon>
        <taxon>Chlorophyceae</taxon>
        <taxon>CS clade</taxon>
        <taxon>Chlamydomonadales</taxon>
        <taxon>Chlamydomonadaceae</taxon>
        <taxon>Chlamydomonas</taxon>
    </lineage>
</organism>
<keyword evidence="12" id="KW-0119">Carbohydrate metabolism</keyword>
<evidence type="ECO:0000256" key="2">
    <source>
        <dbReference type="ARBA" id="ARBA00001946"/>
    </source>
</evidence>
<dbReference type="PANTHER" id="PTHR45745:SF1">
    <property type="entry name" value="PHOSPHOGLUCOMUTASE 2B-RELATED"/>
    <property type="match status" value="1"/>
</dbReference>
<proteinExistence type="inferred from homology"/>
<comment type="subcellular location">
    <subcellularLocation>
        <location evidence="3">Cytoplasm</location>
    </subcellularLocation>
</comment>
<evidence type="ECO:0000256" key="4">
    <source>
        <dbReference type="ARBA" id="ARBA00010231"/>
    </source>
</evidence>
<dbReference type="CDD" id="cd05799">
    <property type="entry name" value="PGM2"/>
    <property type="match status" value="1"/>
</dbReference>
<evidence type="ECO:0000259" key="13">
    <source>
        <dbReference type="Pfam" id="PF02878"/>
    </source>
</evidence>
<reference evidence="16 17" key="1">
    <citation type="submission" date="2017-08" db="EMBL/GenBank/DDBJ databases">
        <title>Acidophilic green algal genome provides insights into adaptation to an acidic environment.</title>
        <authorList>
            <person name="Hirooka S."/>
            <person name="Hirose Y."/>
            <person name="Kanesaki Y."/>
            <person name="Higuchi S."/>
            <person name="Fujiwara T."/>
            <person name="Onuma R."/>
            <person name="Era A."/>
            <person name="Ohbayashi R."/>
            <person name="Uzuka A."/>
            <person name="Nozaki H."/>
            <person name="Yoshikawa H."/>
            <person name="Miyagishima S.Y."/>
        </authorList>
    </citation>
    <scope>NUCLEOTIDE SEQUENCE [LARGE SCALE GENOMIC DNA]</scope>
    <source>
        <strain evidence="16 17">NIES-2499</strain>
    </source>
</reference>
<evidence type="ECO:0000256" key="8">
    <source>
        <dbReference type="ARBA" id="ARBA00022553"/>
    </source>
</evidence>
<comment type="similarity">
    <text evidence="4">Belongs to the phosphohexose mutase family.</text>
</comment>
<dbReference type="InterPro" id="IPR005844">
    <property type="entry name" value="A-D-PHexomutase_a/b/a-I"/>
</dbReference>
<comment type="caution">
    <text evidence="16">The sequence shown here is derived from an EMBL/GenBank/DDBJ whole genome shotgun (WGS) entry which is preliminary data.</text>
</comment>
<evidence type="ECO:0000256" key="3">
    <source>
        <dbReference type="ARBA" id="ARBA00004496"/>
    </source>
</evidence>
<evidence type="ECO:0000313" key="16">
    <source>
        <dbReference type="EMBL" id="GAX75901.1"/>
    </source>
</evidence>
<dbReference type="SUPFAM" id="SSF55957">
    <property type="entry name" value="Phosphoglucomutase, C-terminal domain"/>
    <property type="match status" value="1"/>
</dbReference>
<dbReference type="OrthoDB" id="8300170at2759"/>
<dbReference type="GO" id="GO:0006006">
    <property type="term" value="P:glucose metabolic process"/>
    <property type="evidence" value="ECO:0007669"/>
    <property type="project" value="UniProtKB-KW"/>
</dbReference>
<keyword evidence="10" id="KW-0460">Magnesium</keyword>
<evidence type="ECO:0000256" key="1">
    <source>
        <dbReference type="ARBA" id="ARBA00000443"/>
    </source>
</evidence>
<dbReference type="PANTHER" id="PTHR45745">
    <property type="entry name" value="PHOSPHOMANNOMUTASE 45A"/>
    <property type="match status" value="1"/>
</dbReference>
<feature type="domain" description="Alpha-D-phosphohexomutase alpha/beta/alpha" evidence="15">
    <location>
        <begin position="385"/>
        <end position="514"/>
    </location>
</feature>
<dbReference type="Gene3D" id="3.40.120.10">
    <property type="entry name" value="Alpha-D-Glucose-1,6-Bisphosphate, subunit A, domain 3"/>
    <property type="match status" value="3"/>
</dbReference>
<keyword evidence="17" id="KW-1185">Reference proteome</keyword>
<dbReference type="GO" id="GO:0005634">
    <property type="term" value="C:nucleus"/>
    <property type="evidence" value="ECO:0007669"/>
    <property type="project" value="TreeGrafter"/>
</dbReference>
<sequence>MQSRTCNASSSGVSTTPRAICLRTFKLTIASRCQNLSSSRTHAVMKNAEDVMNIACNWIQLDPDEETKLQVSHLVENGDIQTLHELLGQRLEFGTAGLRGKMGPGYNRMNTLVVMQTAQGLFRYLQQEVPELLSIGGIVVGHDARHGSLSFARITAQVFMSKGIKVHLFPKVVPTPFVTAGVAVHNAAAGVMVTASHNPKEYNGYKVYWGNGCQIIPPHDEGIASAILQELQPWTNVAVPDDWDQIVKSPLLLDPTEIVAEEYYRRLKNLCYRGETLNASASPIVYTPLHGVGATYVKRAFQVMGLPTPLLVESQEQPDPDFPTVDFPNPEEGKGTWQQAFEKGERTSSMLLLANDPDADRLAAAERCTSSPLSGSCGSWRTFTGNEIGILLADWIWQNEVSQSQPDAAKKSRYAMLSSAVSSQMLSALAAAEGLHWEETLTGFKWLGNRALDLECSGKQVLFAFEEAIGFMLGAMFKDKDGVAAAAVFAELAASLYAEGKTVASHLVDLSQRYGSFVYRASYFIADQPSKSKAVFEHLRGTIGQYPKAVGGVPVLSVRDMGMGIDTQQPDGIPVLPWREGDMMLTFRLEGGACITLRASGTEPKLKYYLEVSGSDVEALKSTADLLEQAVADEIIQYKERGLTRPPEC</sequence>
<keyword evidence="9" id="KW-0479">Metal-binding</keyword>
<evidence type="ECO:0000259" key="15">
    <source>
        <dbReference type="Pfam" id="PF02880"/>
    </source>
</evidence>
<dbReference type="Pfam" id="PF02880">
    <property type="entry name" value="PGM_PMM_III"/>
    <property type="match status" value="1"/>
</dbReference>
<accession>A0A250WYJ4</accession>
<dbReference type="InterPro" id="IPR005845">
    <property type="entry name" value="A-D-PHexomutase_a/b/a-II"/>
</dbReference>
<dbReference type="STRING" id="1157962.A0A250WYJ4"/>
<comment type="catalytic activity">
    <reaction evidence="1">
        <text>alpha-D-glucose 1-phosphate = alpha-D-glucose 6-phosphate</text>
        <dbReference type="Rhea" id="RHEA:23536"/>
        <dbReference type="ChEBI" id="CHEBI:58225"/>
        <dbReference type="ChEBI" id="CHEBI:58601"/>
        <dbReference type="EC" id="5.4.2.2"/>
    </reaction>
</comment>
<keyword evidence="7" id="KW-0313">Glucose metabolism</keyword>
<dbReference type="Proteomes" id="UP000232323">
    <property type="component" value="Unassembled WGS sequence"/>
</dbReference>
<evidence type="ECO:0000256" key="6">
    <source>
        <dbReference type="ARBA" id="ARBA00022490"/>
    </source>
</evidence>
<dbReference type="InterPro" id="IPR005846">
    <property type="entry name" value="A-D-PHexomutase_a/b/a-III"/>
</dbReference>
<keyword evidence="11" id="KW-0413">Isomerase</keyword>
<dbReference type="InterPro" id="IPR016055">
    <property type="entry name" value="A-D-PHexomutase_a/b/a-I/II/III"/>
</dbReference>
<protein>
    <recommendedName>
        <fullName evidence="5">phosphoglucomutase (alpha-D-glucose-1,6-bisphosphate-dependent)</fullName>
        <ecNumber evidence="5">5.4.2.2</ecNumber>
    </recommendedName>
</protein>
<dbReference type="GO" id="GO:0005737">
    <property type="term" value="C:cytoplasm"/>
    <property type="evidence" value="ECO:0007669"/>
    <property type="project" value="UniProtKB-SubCell"/>
</dbReference>
<feature type="domain" description="Alpha-D-phosphohexomutase alpha/beta/alpha" evidence="14">
    <location>
        <begin position="262"/>
        <end position="366"/>
    </location>
</feature>
<comment type="cofactor">
    <cofactor evidence="2">
        <name>Mg(2+)</name>
        <dbReference type="ChEBI" id="CHEBI:18420"/>
    </cofactor>
</comment>
<dbReference type="InterPro" id="IPR016066">
    <property type="entry name" value="A-D-PHexomutase_CS"/>
</dbReference>
<dbReference type="InterPro" id="IPR036900">
    <property type="entry name" value="A-D-PHexomutase_C_sf"/>
</dbReference>
<dbReference type="GO" id="GO:0008973">
    <property type="term" value="F:phosphopentomutase activity"/>
    <property type="evidence" value="ECO:0007669"/>
    <property type="project" value="TreeGrafter"/>
</dbReference>
<evidence type="ECO:0000256" key="9">
    <source>
        <dbReference type="ARBA" id="ARBA00022723"/>
    </source>
</evidence>
<evidence type="ECO:0000256" key="10">
    <source>
        <dbReference type="ARBA" id="ARBA00022842"/>
    </source>
</evidence>
<name>A0A250WYJ4_9CHLO</name>
<dbReference type="PROSITE" id="PS00710">
    <property type="entry name" value="PGM_PMM"/>
    <property type="match status" value="1"/>
</dbReference>
<feature type="domain" description="Alpha-D-phosphohexomutase alpha/beta/alpha" evidence="13">
    <location>
        <begin position="91"/>
        <end position="230"/>
    </location>
</feature>
<dbReference type="GO" id="GO:0000287">
    <property type="term" value="F:magnesium ion binding"/>
    <property type="evidence" value="ECO:0007669"/>
    <property type="project" value="InterPro"/>
</dbReference>
<evidence type="ECO:0000256" key="5">
    <source>
        <dbReference type="ARBA" id="ARBA00012728"/>
    </source>
</evidence>
<evidence type="ECO:0000256" key="12">
    <source>
        <dbReference type="ARBA" id="ARBA00023277"/>
    </source>
</evidence>
<dbReference type="EC" id="5.4.2.2" evidence="5"/>
<keyword evidence="8" id="KW-0597">Phosphoprotein</keyword>
<dbReference type="Pfam" id="PF02878">
    <property type="entry name" value="PGM_PMM_I"/>
    <property type="match status" value="1"/>
</dbReference>